<name>A0A2U8WMR0_9HYPH</name>
<dbReference type="EC" id="3.1.-.-" evidence="8"/>
<dbReference type="GO" id="GO:0051607">
    <property type="term" value="P:defense response to virus"/>
    <property type="evidence" value="ECO:0007669"/>
    <property type="project" value="UniProtKB-UniRule"/>
</dbReference>
<evidence type="ECO:0000256" key="4">
    <source>
        <dbReference type="ARBA" id="ARBA00022801"/>
    </source>
</evidence>
<evidence type="ECO:0000256" key="7">
    <source>
        <dbReference type="ARBA" id="ARBA00023125"/>
    </source>
</evidence>
<feature type="binding site" evidence="8">
    <location>
        <position position="217"/>
    </location>
    <ligand>
        <name>Mn(2+)</name>
        <dbReference type="ChEBI" id="CHEBI:29035"/>
    </ligand>
</feature>
<keyword evidence="7 8" id="KW-0238">DNA-binding</keyword>
<dbReference type="Pfam" id="PF01867">
    <property type="entry name" value="Cas_Cas1"/>
    <property type="match status" value="1"/>
</dbReference>
<comment type="cofactor">
    <cofactor evidence="8">
        <name>Mg(2+)</name>
        <dbReference type="ChEBI" id="CHEBI:18420"/>
    </cofactor>
    <cofactor evidence="8">
        <name>Mn(2+)</name>
        <dbReference type="ChEBI" id="CHEBI:29035"/>
    </cofactor>
</comment>
<keyword evidence="1 8" id="KW-0540">Nuclease</keyword>
<dbReference type="RefSeq" id="WP_109959879.1">
    <property type="nucleotide sequence ID" value="NZ_CP029553.1"/>
</dbReference>
<evidence type="ECO:0000313" key="10">
    <source>
        <dbReference type="Proteomes" id="UP000245444"/>
    </source>
</evidence>
<dbReference type="InterPro" id="IPR019851">
    <property type="entry name" value="CRISPR-assoc_Cas1_ECOLI"/>
</dbReference>
<keyword evidence="4 8" id="KW-0378">Hydrolase</keyword>
<accession>A0A2U8WMR0</accession>
<evidence type="ECO:0000256" key="6">
    <source>
        <dbReference type="ARBA" id="ARBA00023118"/>
    </source>
</evidence>
<keyword evidence="2 8" id="KW-0479">Metal-binding</keyword>
<feature type="binding site" evidence="8">
    <location>
        <position position="230"/>
    </location>
    <ligand>
        <name>Mn(2+)</name>
        <dbReference type="ChEBI" id="CHEBI:29035"/>
    </ligand>
</feature>
<comment type="function">
    <text evidence="8">CRISPR (clustered regularly interspaced short palindromic repeat), is an adaptive immune system that provides protection against mobile genetic elements (viruses, transposable elements and conjugative plasmids). CRISPR clusters contain spacers, sequences complementary to antecedent mobile elements, and target invading nucleic acids. CRISPR clusters are transcribed and processed into CRISPR RNA (crRNA). Acts as a dsDNA endonuclease. Involved in the integration of spacer DNA into the CRISPR cassette.</text>
</comment>
<keyword evidence="5 8" id="KW-0460">Magnesium</keyword>
<keyword evidence="6 8" id="KW-0051">Antiviral defense</keyword>
<evidence type="ECO:0000256" key="8">
    <source>
        <dbReference type="HAMAP-Rule" id="MF_01470"/>
    </source>
</evidence>
<comment type="subunit">
    <text evidence="8">Homodimer, forms a heterotetramer with a Cas2 homodimer.</text>
</comment>
<dbReference type="Gene3D" id="3.100.10.20">
    <property type="entry name" value="CRISPR-associated endonuclease Cas1, N-terminal domain"/>
    <property type="match status" value="1"/>
</dbReference>
<evidence type="ECO:0000256" key="3">
    <source>
        <dbReference type="ARBA" id="ARBA00022759"/>
    </source>
</evidence>
<dbReference type="KEGG" id="mtea:DK419_15595"/>
<dbReference type="GO" id="GO:0046872">
    <property type="term" value="F:metal ion binding"/>
    <property type="evidence" value="ECO:0007669"/>
    <property type="project" value="UniProtKB-UniRule"/>
</dbReference>
<dbReference type="NCBIfam" id="TIGR03638">
    <property type="entry name" value="cas1_ECOLI"/>
    <property type="match status" value="1"/>
</dbReference>
<dbReference type="AlphaFoldDB" id="A0A2U8WMR0"/>
<feature type="binding site" evidence="8">
    <location>
        <position position="150"/>
    </location>
    <ligand>
        <name>Mn(2+)</name>
        <dbReference type="ChEBI" id="CHEBI:29035"/>
    </ligand>
</feature>
<comment type="similarity">
    <text evidence="8">Belongs to the CRISPR-associated endonuclease Cas1 family.</text>
</comment>
<dbReference type="EMBL" id="CP029553">
    <property type="protein sequence ID" value="AWN47554.1"/>
    <property type="molecule type" value="Genomic_DNA"/>
</dbReference>
<dbReference type="GO" id="GO:0004520">
    <property type="term" value="F:DNA endonuclease activity"/>
    <property type="evidence" value="ECO:0007669"/>
    <property type="project" value="InterPro"/>
</dbReference>
<sequence>MLKGRLGLETARQPHADRHGLVWLDRGALTVEDGCLRFVAAGSETVEAGDYRIPHQALSMVLLGPGSTVSHDALRILARHNTALAAIGEGGVRFYTAQPLLPDTSALARRQATAWADAKGGRMKVARRMYALRLGEVLPHRDIAVLRGIEGARVKEIYRQAAERHGIRWQGRRYDRQNPNAADIPNQALNHAASAVEGAAAIAVAATATIPQLGFIHEDSGQSFVLDVADLFRDTITVPCAFKAAKAHEKRPTDPIERLARRTVAERLRRDGVIPAMIDRIKTLFEEETP</sequence>
<dbReference type="GO" id="GO:0016787">
    <property type="term" value="F:hydrolase activity"/>
    <property type="evidence" value="ECO:0007669"/>
    <property type="project" value="UniProtKB-KW"/>
</dbReference>
<dbReference type="GO" id="GO:0043571">
    <property type="term" value="P:maintenance of CRISPR repeat elements"/>
    <property type="evidence" value="ECO:0007669"/>
    <property type="project" value="UniProtKB-UniRule"/>
</dbReference>
<keyword evidence="8" id="KW-0464">Manganese</keyword>
<organism evidence="9 10">
    <name type="scientific">Methylobacterium terrae</name>
    <dbReference type="NCBI Taxonomy" id="2202827"/>
    <lineage>
        <taxon>Bacteria</taxon>
        <taxon>Pseudomonadati</taxon>
        <taxon>Pseudomonadota</taxon>
        <taxon>Alphaproteobacteria</taxon>
        <taxon>Hyphomicrobiales</taxon>
        <taxon>Methylobacteriaceae</taxon>
        <taxon>Methylobacterium</taxon>
    </lineage>
</organism>
<evidence type="ECO:0000256" key="5">
    <source>
        <dbReference type="ARBA" id="ARBA00022842"/>
    </source>
</evidence>
<dbReference type="OrthoDB" id="9777847at2"/>
<proteinExistence type="inferred from homology"/>
<dbReference type="InterPro" id="IPR050646">
    <property type="entry name" value="Cas1"/>
</dbReference>
<dbReference type="Gene3D" id="1.20.120.920">
    <property type="entry name" value="CRISPR-associated endonuclease Cas1, C-terminal domain"/>
    <property type="match status" value="1"/>
</dbReference>
<reference evidence="9 10" key="1">
    <citation type="submission" date="2018-05" db="EMBL/GenBank/DDBJ databases">
        <title>Complete Genome Sequence of Methylobacterium sp. 17Sr1-28.</title>
        <authorList>
            <person name="Srinivasan S."/>
        </authorList>
    </citation>
    <scope>NUCLEOTIDE SEQUENCE [LARGE SCALE GENOMIC DNA]</scope>
    <source>
        <strain evidence="9 10">17Sr1-28</strain>
    </source>
</reference>
<dbReference type="PANTHER" id="PTHR34353">
    <property type="entry name" value="CRISPR-ASSOCIATED ENDONUCLEASE CAS1 1"/>
    <property type="match status" value="1"/>
</dbReference>
<keyword evidence="10" id="KW-1185">Reference proteome</keyword>
<protein>
    <recommendedName>
        <fullName evidence="8">CRISPR-associated endonuclease Cas1</fullName>
        <ecNumber evidence="8">3.1.-.-</ecNumber>
    </recommendedName>
</protein>
<dbReference type="InterPro" id="IPR042211">
    <property type="entry name" value="CRISPR-assoc_Cas1_N"/>
</dbReference>
<dbReference type="InterPro" id="IPR002729">
    <property type="entry name" value="CRISPR-assoc_Cas1"/>
</dbReference>
<dbReference type="Proteomes" id="UP000245444">
    <property type="component" value="Chromosome"/>
</dbReference>
<keyword evidence="3 8" id="KW-0255">Endonuclease</keyword>
<gene>
    <name evidence="9" type="primary">cas1e</name>
    <name evidence="8" type="synonym">cas1</name>
    <name evidence="9" type="ORF">DK419_15595</name>
</gene>
<dbReference type="PANTHER" id="PTHR34353:SF3">
    <property type="entry name" value="CRISPR-ASSOCIATED ENDONUCLEASE CAS1"/>
    <property type="match status" value="1"/>
</dbReference>
<evidence type="ECO:0000256" key="1">
    <source>
        <dbReference type="ARBA" id="ARBA00022722"/>
    </source>
</evidence>
<evidence type="ECO:0000256" key="2">
    <source>
        <dbReference type="ARBA" id="ARBA00022723"/>
    </source>
</evidence>
<dbReference type="GO" id="GO:0003677">
    <property type="term" value="F:DNA binding"/>
    <property type="evidence" value="ECO:0007669"/>
    <property type="project" value="UniProtKB-KW"/>
</dbReference>
<evidence type="ECO:0000313" key="9">
    <source>
        <dbReference type="EMBL" id="AWN47554.1"/>
    </source>
</evidence>
<dbReference type="InterPro" id="IPR042206">
    <property type="entry name" value="CRISPR-assoc_Cas1_C"/>
</dbReference>
<dbReference type="HAMAP" id="MF_01470">
    <property type="entry name" value="Cas1"/>
    <property type="match status" value="1"/>
</dbReference>